<dbReference type="EMBL" id="KV744811">
    <property type="protein sequence ID" value="OCK85969.1"/>
    <property type="molecule type" value="Genomic_DNA"/>
</dbReference>
<keyword evidence="3" id="KW-1185">Reference proteome</keyword>
<accession>A0A8E2JL37</accession>
<evidence type="ECO:0000313" key="3">
    <source>
        <dbReference type="Proteomes" id="UP000250266"/>
    </source>
</evidence>
<feature type="compositionally biased region" description="Basic and acidic residues" evidence="1">
    <location>
        <begin position="140"/>
        <end position="149"/>
    </location>
</feature>
<feature type="region of interest" description="Disordered" evidence="1">
    <location>
        <begin position="235"/>
        <end position="264"/>
    </location>
</feature>
<name>A0A8E2JL37_9PEZI</name>
<evidence type="ECO:0000313" key="2">
    <source>
        <dbReference type="EMBL" id="OCK85969.1"/>
    </source>
</evidence>
<organism evidence="2 3">
    <name type="scientific">Lepidopterella palustris CBS 459.81</name>
    <dbReference type="NCBI Taxonomy" id="1314670"/>
    <lineage>
        <taxon>Eukaryota</taxon>
        <taxon>Fungi</taxon>
        <taxon>Dikarya</taxon>
        <taxon>Ascomycota</taxon>
        <taxon>Pezizomycotina</taxon>
        <taxon>Dothideomycetes</taxon>
        <taxon>Pleosporomycetidae</taxon>
        <taxon>Mytilinidiales</taxon>
        <taxon>Argynnaceae</taxon>
        <taxon>Lepidopterella</taxon>
    </lineage>
</organism>
<sequence length="479" mass="51877">MERRIKSLFHRKNPKGSSNCASSGSNIECPVQPLSYDDSSSGRSPYQGGTPLQDGRGGSPSQVRGQKSKYSQNPSTLETTSRTNGTLQQGKSSMASSQRSGHGPGTTVSLYQHPACLPSLRTGSGLSNDSEHMSLGGDPRLAKDGGRKRYNEDVADRNLAQYCHGGSPYTSVDSGEKYYTAESVGKEETKANKGAPYPDTTNEYEGTILHAPYLGTFQPPRYQVQMAQWDQTPLLGIPKLPTGERPTLSSAPSSDSSSNHDHDRSARLNATAFLAPYEDPSRLNPKLADDQQELDGAHDQRSYIAKGQDEPPSLNGAIDLSNPSTVLEGSLLTHSKAMRGTERDTPLPRALSASKQSKEVPPQASHDMRDTQAGASPVRLRDCTEGYECTFGHRVDGQFPNGSETVEKVHTDDDDHYSGDGGHNQSSSCIAADPSIQGQIHIQIAASMVQDRPTGQTTWHSQLGRNFFLEIPPRSLHKR</sequence>
<feature type="region of interest" description="Disordered" evidence="1">
    <location>
        <begin position="334"/>
        <end position="376"/>
    </location>
</feature>
<feature type="compositionally biased region" description="Polar residues" evidence="1">
    <location>
        <begin position="59"/>
        <end position="110"/>
    </location>
</feature>
<protein>
    <submittedName>
        <fullName evidence="2">Uncharacterized protein</fullName>
    </submittedName>
</protein>
<reference evidence="2 3" key="1">
    <citation type="journal article" date="2016" name="Nat. Commun.">
        <title>Ectomycorrhizal ecology is imprinted in the genome of the dominant symbiotic fungus Cenococcum geophilum.</title>
        <authorList>
            <consortium name="DOE Joint Genome Institute"/>
            <person name="Peter M."/>
            <person name="Kohler A."/>
            <person name="Ohm R.A."/>
            <person name="Kuo A."/>
            <person name="Krutzmann J."/>
            <person name="Morin E."/>
            <person name="Arend M."/>
            <person name="Barry K.W."/>
            <person name="Binder M."/>
            <person name="Choi C."/>
            <person name="Clum A."/>
            <person name="Copeland A."/>
            <person name="Grisel N."/>
            <person name="Haridas S."/>
            <person name="Kipfer T."/>
            <person name="LaButti K."/>
            <person name="Lindquist E."/>
            <person name="Lipzen A."/>
            <person name="Maire R."/>
            <person name="Meier B."/>
            <person name="Mihaltcheva S."/>
            <person name="Molinier V."/>
            <person name="Murat C."/>
            <person name="Poggeler S."/>
            <person name="Quandt C.A."/>
            <person name="Sperisen C."/>
            <person name="Tritt A."/>
            <person name="Tisserant E."/>
            <person name="Crous P.W."/>
            <person name="Henrissat B."/>
            <person name="Nehls U."/>
            <person name="Egli S."/>
            <person name="Spatafora J.W."/>
            <person name="Grigoriev I.V."/>
            <person name="Martin F.M."/>
        </authorList>
    </citation>
    <scope>NUCLEOTIDE SEQUENCE [LARGE SCALE GENOMIC DNA]</scope>
    <source>
        <strain evidence="2 3">CBS 459.81</strain>
    </source>
</reference>
<dbReference type="AlphaFoldDB" id="A0A8E2JL37"/>
<feature type="compositionally biased region" description="Basic residues" evidence="1">
    <location>
        <begin position="1"/>
        <end position="14"/>
    </location>
</feature>
<feature type="compositionally biased region" description="Polar residues" evidence="1">
    <location>
        <begin position="15"/>
        <end position="26"/>
    </location>
</feature>
<proteinExistence type="predicted"/>
<feature type="region of interest" description="Disordered" evidence="1">
    <location>
        <begin position="1"/>
        <end position="149"/>
    </location>
</feature>
<gene>
    <name evidence="2" type="ORF">K432DRAFT_388216</name>
</gene>
<dbReference type="Proteomes" id="UP000250266">
    <property type="component" value="Unassembled WGS sequence"/>
</dbReference>
<evidence type="ECO:0000256" key="1">
    <source>
        <dbReference type="SAM" id="MobiDB-lite"/>
    </source>
</evidence>
<dbReference type="OrthoDB" id="3876271at2759"/>